<dbReference type="InterPro" id="IPR053597">
    <property type="entry name" value="Retron_Ec48_antiviral"/>
</dbReference>
<keyword evidence="1" id="KW-1133">Transmembrane helix</keyword>
<dbReference type="EMBL" id="CABVIN010000005">
    <property type="protein sequence ID" value="VVP25547.1"/>
    <property type="molecule type" value="Genomic_DNA"/>
</dbReference>
<keyword evidence="1" id="KW-0472">Membrane</keyword>
<keyword evidence="1" id="KW-0812">Transmembrane</keyword>
<name>A0A5E7MLI0_PSEFL</name>
<reference evidence="2 3" key="1">
    <citation type="submission" date="2019-09" db="EMBL/GenBank/DDBJ databases">
        <authorList>
            <person name="Chandra G."/>
            <person name="Truman W A."/>
        </authorList>
    </citation>
    <scope>NUCLEOTIDE SEQUENCE [LARGE SCALE GENOMIC DNA]</scope>
    <source>
        <strain evidence="2">PS896</strain>
    </source>
</reference>
<dbReference type="Proteomes" id="UP000377224">
    <property type="component" value="Unassembled WGS sequence"/>
</dbReference>
<feature type="transmembrane region" description="Helical" evidence="1">
    <location>
        <begin position="68"/>
        <end position="95"/>
    </location>
</feature>
<dbReference type="AlphaFoldDB" id="A0A5E7MLI0"/>
<organism evidence="2 3">
    <name type="scientific">Pseudomonas fluorescens</name>
    <dbReference type="NCBI Taxonomy" id="294"/>
    <lineage>
        <taxon>Bacteria</taxon>
        <taxon>Pseudomonadati</taxon>
        <taxon>Pseudomonadota</taxon>
        <taxon>Gammaproteobacteria</taxon>
        <taxon>Pseudomonadales</taxon>
        <taxon>Pseudomonadaceae</taxon>
        <taxon>Pseudomonas</taxon>
    </lineage>
</organism>
<evidence type="ECO:0000313" key="2">
    <source>
        <dbReference type="EMBL" id="VVP25547.1"/>
    </source>
</evidence>
<protein>
    <submittedName>
        <fullName evidence="2">Uncharacterized protein</fullName>
    </submittedName>
</protein>
<sequence>MTRMFKGGWARYPYLNYLVVSLFLVAAIGFMFSVFVLMVTGLSGEFARPLCFNNGCVKKFLEVFDQSFLILSATLSLLVGGTTIGGIIVALMSYLNSANATALTNHISHFSIFQNFVAAEISKRNRISQTSVDAFVWYNLIFSESRTGRMSISDDYCSLISALNAEIFLSNEQARTAAQGSFRYMSHQKRIIDSLGSLGVLLNHQPRNEFYEIEDQVFALISSLNKSFCYSDKVPKLLGRNYV</sequence>
<evidence type="ECO:0000256" key="1">
    <source>
        <dbReference type="SAM" id="Phobius"/>
    </source>
</evidence>
<evidence type="ECO:0000313" key="3">
    <source>
        <dbReference type="Proteomes" id="UP000377224"/>
    </source>
</evidence>
<gene>
    <name evidence="2" type="ORF">PS896_04072</name>
</gene>
<dbReference type="NCBIfam" id="NF038235">
    <property type="entry name" value="retron_Ec48_2TM"/>
    <property type="match status" value="1"/>
</dbReference>
<proteinExistence type="predicted"/>
<dbReference type="RefSeq" id="WP_150648227.1">
    <property type="nucleotide sequence ID" value="NZ_CABVIN010000005.1"/>
</dbReference>
<feature type="transmembrane region" description="Helical" evidence="1">
    <location>
        <begin position="14"/>
        <end position="39"/>
    </location>
</feature>
<accession>A0A5E7MLI0</accession>